<dbReference type="Proteomes" id="UP000198583">
    <property type="component" value="Unassembled WGS sequence"/>
</dbReference>
<evidence type="ECO:0000256" key="1">
    <source>
        <dbReference type="SAM" id="Phobius"/>
    </source>
</evidence>
<name>A0A1I6ETC6_9PSEU</name>
<dbReference type="EMBL" id="FOYL01000005">
    <property type="protein sequence ID" value="SFR20995.1"/>
    <property type="molecule type" value="Genomic_DNA"/>
</dbReference>
<reference evidence="4" key="1">
    <citation type="submission" date="2016-10" db="EMBL/GenBank/DDBJ databases">
        <authorList>
            <person name="Varghese N."/>
            <person name="Submissions S."/>
        </authorList>
    </citation>
    <scope>NUCLEOTIDE SEQUENCE [LARGE SCALE GENOMIC DNA]</scope>
    <source>
        <strain evidence="4">DSM 44232</strain>
    </source>
</reference>
<dbReference type="SUPFAM" id="SSF53474">
    <property type="entry name" value="alpha/beta-Hydrolases"/>
    <property type="match status" value="1"/>
</dbReference>
<evidence type="ECO:0000313" key="3">
    <source>
        <dbReference type="EMBL" id="SFR20995.1"/>
    </source>
</evidence>
<feature type="transmembrane region" description="Helical" evidence="1">
    <location>
        <begin position="237"/>
        <end position="256"/>
    </location>
</feature>
<proteinExistence type="predicted"/>
<keyword evidence="4" id="KW-1185">Reference proteome</keyword>
<dbReference type="STRING" id="84724.SAMN04488564_105415"/>
<dbReference type="AlphaFoldDB" id="A0A1I6ETC6"/>
<gene>
    <name evidence="3" type="ORF">SAMN04488564_105415</name>
</gene>
<keyword evidence="1" id="KW-0812">Transmembrane</keyword>
<keyword evidence="1" id="KW-1133">Transmembrane helix</keyword>
<accession>A0A1I6ETC6</accession>
<evidence type="ECO:0000313" key="4">
    <source>
        <dbReference type="Proteomes" id="UP000198583"/>
    </source>
</evidence>
<feature type="signal peptide" evidence="2">
    <location>
        <begin position="1"/>
        <end position="17"/>
    </location>
</feature>
<keyword evidence="2" id="KW-0732">Signal</keyword>
<dbReference type="Gene3D" id="3.40.50.1820">
    <property type="entry name" value="alpha/beta hydrolase"/>
    <property type="match status" value="1"/>
</dbReference>
<protein>
    <recommendedName>
        <fullName evidence="5">Alpha/beta hydrolase family protein</fullName>
    </recommendedName>
</protein>
<evidence type="ECO:0008006" key="5">
    <source>
        <dbReference type="Google" id="ProtNLM"/>
    </source>
</evidence>
<organism evidence="3 4">
    <name type="scientific">Lentzea waywayandensis</name>
    <dbReference type="NCBI Taxonomy" id="84724"/>
    <lineage>
        <taxon>Bacteria</taxon>
        <taxon>Bacillati</taxon>
        <taxon>Actinomycetota</taxon>
        <taxon>Actinomycetes</taxon>
        <taxon>Pseudonocardiales</taxon>
        <taxon>Pseudonocardiaceae</taxon>
        <taxon>Lentzea</taxon>
    </lineage>
</organism>
<sequence length="271" mass="27932">MAVVSAFVLAGAAPAAAQPELDQCVPADLRGDAITFRADDHVVSRGLVLGSGSSGVLLTPGTGESLCAWLPLARRLADDGYQVLLHQTRAEVVPRGEYRYGLDVMGAARELHRRDATSIVAAGAGTGATAAAATAERISGLKGLVLLTPFAVTGQGTELDAVAGVRAVEVPSFVAVAQDDAMAGEAREVAGAASDSRLEIVPGTADGAELTQDSAMRDKVRAFVREAMPPRTFIERWALPISGVVLLLVVAGVVVLRRRNTTTPPGVSADS</sequence>
<keyword evidence="1" id="KW-0472">Membrane</keyword>
<feature type="chain" id="PRO_5038444146" description="Alpha/beta hydrolase family protein" evidence="2">
    <location>
        <begin position="18"/>
        <end position="271"/>
    </location>
</feature>
<dbReference type="InterPro" id="IPR029058">
    <property type="entry name" value="AB_hydrolase_fold"/>
</dbReference>
<evidence type="ECO:0000256" key="2">
    <source>
        <dbReference type="SAM" id="SignalP"/>
    </source>
</evidence>